<evidence type="ECO:0000313" key="2">
    <source>
        <dbReference type="EMBL" id="MBA2225731.1"/>
    </source>
</evidence>
<dbReference type="AlphaFoldDB" id="A0A7V8VD29"/>
<evidence type="ECO:0000256" key="1">
    <source>
        <dbReference type="SAM" id="MobiDB-lite"/>
    </source>
</evidence>
<gene>
    <name evidence="2" type="ORF">H0921_06085</name>
</gene>
<dbReference type="Gene3D" id="3.40.30.10">
    <property type="entry name" value="Glutaredoxin"/>
    <property type="match status" value="1"/>
</dbReference>
<sequence>MVTTAGRIGWCAVTLLWVGLAAYGFGLWSAYEQRPGEIPDAADGTASFSGPTGVWRVLMFVHPHCPCSQASVLELRRLLHQLAGTAAVGSVQAVVFVVRPPDAPAGWEQGELLHDLSTDPEVSVALDSGGQEAKRWKAATSGHVIVLDPQGRLRFRGGITPGRGQQGSSLGSQRIMQMIQEASRSVGVDGSRAFERDGKKTSGEPMQVVVTAPVYGCPLWTPGSEGSGRGLAGDDPEEARGQASDRRHEPF</sequence>
<evidence type="ECO:0008006" key="4">
    <source>
        <dbReference type="Google" id="ProtNLM"/>
    </source>
</evidence>
<feature type="compositionally biased region" description="Basic and acidic residues" evidence="1">
    <location>
        <begin position="238"/>
        <end position="251"/>
    </location>
</feature>
<keyword evidence="3" id="KW-1185">Reference proteome</keyword>
<dbReference type="Proteomes" id="UP000542342">
    <property type="component" value="Unassembled WGS sequence"/>
</dbReference>
<proteinExistence type="predicted"/>
<dbReference type="RefSeq" id="WP_194537127.1">
    <property type="nucleotide sequence ID" value="NZ_JACEFB010000002.1"/>
</dbReference>
<accession>A0A7V8VD29</accession>
<protein>
    <recommendedName>
        <fullName evidence="4">RedB protein</fullName>
    </recommendedName>
</protein>
<name>A0A7V8VD29_9BACT</name>
<comment type="caution">
    <text evidence="2">The sequence shown here is derived from an EMBL/GenBank/DDBJ whole genome shotgun (WGS) entry which is preliminary data.</text>
</comment>
<dbReference type="EMBL" id="JACEFB010000002">
    <property type="protein sequence ID" value="MBA2225731.1"/>
    <property type="molecule type" value="Genomic_DNA"/>
</dbReference>
<evidence type="ECO:0000313" key="3">
    <source>
        <dbReference type="Proteomes" id="UP000542342"/>
    </source>
</evidence>
<dbReference type="InterPro" id="IPR036249">
    <property type="entry name" value="Thioredoxin-like_sf"/>
</dbReference>
<dbReference type="SUPFAM" id="SSF52833">
    <property type="entry name" value="Thioredoxin-like"/>
    <property type="match status" value="1"/>
</dbReference>
<reference evidence="2 3" key="1">
    <citation type="submission" date="2020-07" db="EMBL/GenBank/DDBJ databases">
        <title>Thermogemmata thermophila gen. nov., sp. nov., a novel moderate thermophilic planctomycete from a Kamchatka hot spring.</title>
        <authorList>
            <person name="Elcheninov A.G."/>
            <person name="Podosokorskaya O.A."/>
            <person name="Kovaleva O.L."/>
            <person name="Novikov A."/>
            <person name="Bonch-Osmolovskaya E.A."/>
            <person name="Toshchakov S.V."/>
            <person name="Kublanov I.V."/>
        </authorList>
    </citation>
    <scope>NUCLEOTIDE SEQUENCE [LARGE SCALE GENOMIC DNA]</scope>
    <source>
        <strain evidence="2 3">2918</strain>
    </source>
</reference>
<organism evidence="2 3">
    <name type="scientific">Thermogemmata fonticola</name>
    <dbReference type="NCBI Taxonomy" id="2755323"/>
    <lineage>
        <taxon>Bacteria</taxon>
        <taxon>Pseudomonadati</taxon>
        <taxon>Planctomycetota</taxon>
        <taxon>Planctomycetia</taxon>
        <taxon>Gemmatales</taxon>
        <taxon>Gemmataceae</taxon>
        <taxon>Thermogemmata</taxon>
    </lineage>
</organism>
<feature type="region of interest" description="Disordered" evidence="1">
    <location>
        <begin position="219"/>
        <end position="251"/>
    </location>
</feature>